<reference evidence="1" key="1">
    <citation type="submission" date="2024-09" db="EMBL/GenBank/DDBJ databases">
        <authorList>
            <person name="Gagne-Thivierge C."/>
        </authorList>
    </citation>
    <scope>NUCLEOTIDE SEQUENCE</scope>
    <source>
        <strain evidence="1">SC310</strain>
    </source>
</reference>
<organism evidence="1 2">
    <name type="scientific">Staphylococcus hyicus</name>
    <dbReference type="NCBI Taxonomy" id="1284"/>
    <lineage>
        <taxon>Bacteria</taxon>
        <taxon>Bacillati</taxon>
        <taxon>Bacillota</taxon>
        <taxon>Bacilli</taxon>
        <taxon>Bacillales</taxon>
        <taxon>Staphylococcaceae</taxon>
        <taxon>Staphylococcus</taxon>
    </lineage>
</organism>
<dbReference type="Proteomes" id="UP001234913">
    <property type="component" value="Chromosome"/>
</dbReference>
<proteinExistence type="predicted"/>
<evidence type="ECO:0000313" key="1">
    <source>
        <dbReference type="EMBL" id="XKR68948.1"/>
    </source>
</evidence>
<protein>
    <submittedName>
        <fullName evidence="1">Uncharacterized protein</fullName>
    </submittedName>
</protein>
<evidence type="ECO:0000313" key="2">
    <source>
        <dbReference type="Proteomes" id="UP001234913"/>
    </source>
</evidence>
<gene>
    <name evidence="1" type="ORF">QUC96_010945</name>
</gene>
<name>A0ACD5FLS1_STAHY</name>
<dbReference type="EMBL" id="CP171742">
    <property type="protein sequence ID" value="XKR68948.1"/>
    <property type="molecule type" value="Genomic_DNA"/>
</dbReference>
<accession>A0ACD5FLS1</accession>
<keyword evidence="2" id="KW-1185">Reference proteome</keyword>
<sequence>MNKKEFYKYFDERYTEISRETLDKYASDISNSIEENYEDYTENEKQILFSLLHHEVTNREVLKEFLGNQFDFS</sequence>